<organism evidence="6 7">
    <name type="scientific">Eilatimonas milleporae</name>
    <dbReference type="NCBI Taxonomy" id="911205"/>
    <lineage>
        <taxon>Bacteria</taxon>
        <taxon>Pseudomonadati</taxon>
        <taxon>Pseudomonadota</taxon>
        <taxon>Alphaproteobacteria</taxon>
        <taxon>Kordiimonadales</taxon>
        <taxon>Kordiimonadaceae</taxon>
        <taxon>Eilatimonas</taxon>
    </lineage>
</organism>
<evidence type="ECO:0000256" key="4">
    <source>
        <dbReference type="ARBA" id="ARBA00023284"/>
    </source>
</evidence>
<dbReference type="AlphaFoldDB" id="A0A3M0BYY9"/>
<keyword evidence="4" id="KW-0676">Redox-active center</keyword>
<dbReference type="GO" id="GO:0016853">
    <property type="term" value="F:isomerase activity"/>
    <property type="evidence" value="ECO:0007669"/>
    <property type="project" value="UniProtKB-KW"/>
</dbReference>
<dbReference type="PROSITE" id="PS00194">
    <property type="entry name" value="THIOREDOXIN_1"/>
    <property type="match status" value="1"/>
</dbReference>
<sequence>MMTRLSVLLSVALVVLIAGAAYLLFVPPATQEDGAGLPAFLTGEMRALKAVSPAEAAPGQIFMAADGSPLTLSDRRGTAMLVNFWASWCAPCRAEMKELANLQTALGGSDFEVVAINVDRGGLAEAEETLAEWGIEGLALYAEPTMKMAAEVAEGALPTSLVINRNGLVIARYRGPLKWDAPEAITLFRALKEGRL</sequence>
<dbReference type="Proteomes" id="UP000271227">
    <property type="component" value="Unassembled WGS sequence"/>
</dbReference>
<dbReference type="InterPro" id="IPR050553">
    <property type="entry name" value="Thioredoxin_ResA/DsbE_sf"/>
</dbReference>
<evidence type="ECO:0000259" key="5">
    <source>
        <dbReference type="PROSITE" id="PS51352"/>
    </source>
</evidence>
<dbReference type="Gene3D" id="3.40.30.10">
    <property type="entry name" value="Glutaredoxin"/>
    <property type="match status" value="1"/>
</dbReference>
<dbReference type="PANTHER" id="PTHR42852:SF6">
    <property type="entry name" value="THIOL:DISULFIDE INTERCHANGE PROTEIN DSBE"/>
    <property type="match status" value="1"/>
</dbReference>
<dbReference type="InterPro" id="IPR036249">
    <property type="entry name" value="Thioredoxin-like_sf"/>
</dbReference>
<evidence type="ECO:0000313" key="6">
    <source>
        <dbReference type="EMBL" id="RMB02698.1"/>
    </source>
</evidence>
<dbReference type="GO" id="GO:0015036">
    <property type="term" value="F:disulfide oxidoreductase activity"/>
    <property type="evidence" value="ECO:0007669"/>
    <property type="project" value="UniProtKB-ARBA"/>
</dbReference>
<accession>A0A3M0BYY9</accession>
<dbReference type="InterPro" id="IPR017937">
    <property type="entry name" value="Thioredoxin_CS"/>
</dbReference>
<evidence type="ECO:0000256" key="1">
    <source>
        <dbReference type="ARBA" id="ARBA00004196"/>
    </source>
</evidence>
<dbReference type="Pfam" id="PF08534">
    <property type="entry name" value="Redoxin"/>
    <property type="match status" value="1"/>
</dbReference>
<dbReference type="OrthoDB" id="9799347at2"/>
<comment type="caution">
    <text evidence="6">The sequence shown here is derived from an EMBL/GenBank/DDBJ whole genome shotgun (WGS) entry which is preliminary data.</text>
</comment>
<dbReference type="RefSeq" id="WP_121939713.1">
    <property type="nucleotide sequence ID" value="NZ_REFR01000014.1"/>
</dbReference>
<evidence type="ECO:0000256" key="2">
    <source>
        <dbReference type="ARBA" id="ARBA00022748"/>
    </source>
</evidence>
<dbReference type="InParanoid" id="A0A3M0BYY9"/>
<keyword evidence="6" id="KW-0413">Isomerase</keyword>
<evidence type="ECO:0000313" key="7">
    <source>
        <dbReference type="Proteomes" id="UP000271227"/>
    </source>
</evidence>
<dbReference type="PANTHER" id="PTHR42852">
    <property type="entry name" value="THIOL:DISULFIDE INTERCHANGE PROTEIN DSBE"/>
    <property type="match status" value="1"/>
</dbReference>
<feature type="domain" description="Thioredoxin" evidence="5">
    <location>
        <begin position="51"/>
        <end position="193"/>
    </location>
</feature>
<dbReference type="GO" id="GO:0030313">
    <property type="term" value="C:cell envelope"/>
    <property type="evidence" value="ECO:0007669"/>
    <property type="project" value="UniProtKB-SubCell"/>
</dbReference>
<dbReference type="PROSITE" id="PS51352">
    <property type="entry name" value="THIOREDOXIN_2"/>
    <property type="match status" value="1"/>
</dbReference>
<dbReference type="GO" id="GO:0017004">
    <property type="term" value="P:cytochrome complex assembly"/>
    <property type="evidence" value="ECO:0007669"/>
    <property type="project" value="UniProtKB-KW"/>
</dbReference>
<dbReference type="EMBL" id="REFR01000014">
    <property type="protein sequence ID" value="RMB02698.1"/>
    <property type="molecule type" value="Genomic_DNA"/>
</dbReference>
<keyword evidence="2" id="KW-0201">Cytochrome c-type biogenesis</keyword>
<dbReference type="InterPro" id="IPR013740">
    <property type="entry name" value="Redoxin"/>
</dbReference>
<comment type="subcellular location">
    <subcellularLocation>
        <location evidence="1">Cell envelope</location>
    </subcellularLocation>
</comment>
<evidence type="ECO:0000256" key="3">
    <source>
        <dbReference type="ARBA" id="ARBA00023157"/>
    </source>
</evidence>
<keyword evidence="7" id="KW-1185">Reference proteome</keyword>
<reference evidence="6 7" key="1">
    <citation type="submission" date="2018-10" db="EMBL/GenBank/DDBJ databases">
        <title>Genomic Encyclopedia of Archaeal and Bacterial Type Strains, Phase II (KMG-II): from individual species to whole genera.</title>
        <authorList>
            <person name="Goeker M."/>
        </authorList>
    </citation>
    <scope>NUCLEOTIDE SEQUENCE [LARGE SCALE GENOMIC DNA]</scope>
    <source>
        <strain evidence="6 7">DSM 25217</strain>
    </source>
</reference>
<dbReference type="InterPro" id="IPR013766">
    <property type="entry name" value="Thioredoxin_domain"/>
</dbReference>
<name>A0A3M0BYY9_9PROT</name>
<protein>
    <submittedName>
        <fullName evidence="6">Thiol-disulfide isomerase/thioredoxin</fullName>
    </submittedName>
</protein>
<dbReference type="SUPFAM" id="SSF52833">
    <property type="entry name" value="Thioredoxin-like"/>
    <property type="match status" value="1"/>
</dbReference>
<proteinExistence type="predicted"/>
<gene>
    <name evidence="6" type="ORF">BXY39_3049</name>
</gene>
<dbReference type="CDD" id="cd02966">
    <property type="entry name" value="TlpA_like_family"/>
    <property type="match status" value="1"/>
</dbReference>
<keyword evidence="3" id="KW-1015">Disulfide bond</keyword>